<dbReference type="EMBL" id="HG996471">
    <property type="protein sequence ID" value="CAG1846684.1"/>
    <property type="molecule type" value="Genomic_DNA"/>
</dbReference>
<dbReference type="AlphaFoldDB" id="A0A8D7ACX2"/>
<accession>A0A8D7ACX2</accession>
<organism evidence="1">
    <name type="scientific">Musa acuminata subsp. malaccensis</name>
    <name type="common">Wild banana</name>
    <name type="synonym">Musa malaccensis</name>
    <dbReference type="NCBI Taxonomy" id="214687"/>
    <lineage>
        <taxon>Eukaryota</taxon>
        <taxon>Viridiplantae</taxon>
        <taxon>Streptophyta</taxon>
        <taxon>Embryophyta</taxon>
        <taxon>Tracheophyta</taxon>
        <taxon>Spermatophyta</taxon>
        <taxon>Magnoliopsida</taxon>
        <taxon>Liliopsida</taxon>
        <taxon>Zingiberales</taxon>
        <taxon>Musaceae</taxon>
        <taxon>Musa</taxon>
    </lineage>
</organism>
<gene>
    <name evidence="1" type="ORF">GSMUA_164790.1</name>
</gene>
<evidence type="ECO:0000313" key="1">
    <source>
        <dbReference type="EMBL" id="CAG1846684.1"/>
    </source>
</evidence>
<proteinExistence type="predicted"/>
<feature type="non-terminal residue" evidence="1">
    <location>
        <position position="54"/>
    </location>
</feature>
<reference evidence="1" key="1">
    <citation type="submission" date="2021-03" db="EMBL/GenBank/DDBJ databases">
        <authorList>
            <consortium name="Genoscope - CEA"/>
            <person name="William W."/>
        </authorList>
    </citation>
    <scope>NUCLEOTIDE SEQUENCE</scope>
    <source>
        <strain evidence="1">Doubled-haploid Pahang</strain>
    </source>
</reference>
<protein>
    <submittedName>
        <fullName evidence="1">(wild Malaysian banana) hypothetical protein</fullName>
    </submittedName>
</protein>
<sequence length="54" mass="6010">LQGKRIRRTKPRRKEVKAEGNVCNFCSRSLLATSRVASVPSIGMPKHFDSATSH</sequence>
<feature type="non-terminal residue" evidence="1">
    <location>
        <position position="1"/>
    </location>
</feature>
<name>A0A8D7ACX2_MUSAM</name>